<feature type="region of interest" description="Disordered" evidence="6">
    <location>
        <begin position="1048"/>
        <end position="1078"/>
    </location>
</feature>
<dbReference type="GO" id="GO:0042147">
    <property type="term" value="P:retrograde transport, endosome to Golgi"/>
    <property type="evidence" value="ECO:0007669"/>
    <property type="project" value="TreeGrafter"/>
</dbReference>
<evidence type="ECO:0000313" key="9">
    <source>
        <dbReference type="EMBL" id="PWI67528.1"/>
    </source>
</evidence>
<evidence type="ECO:0000256" key="3">
    <source>
        <dbReference type="ARBA" id="ARBA00023136"/>
    </source>
</evidence>
<dbReference type="InterPro" id="IPR040096">
    <property type="entry name" value="Ric1"/>
</dbReference>
<feature type="region of interest" description="Disordered" evidence="6">
    <location>
        <begin position="1434"/>
        <end position="1486"/>
    </location>
</feature>
<sequence length="1486" mass="164745">MYWPIGTPRVYATSSSRTPGLNLFVSNDGLPPSPLRSATSSPPPASDAPSRSAAAHDDIEIHPPPTPITPATPAVQSVEHDDNPMNSALTGTGVSGADMVPLKDPVLALRVARAGHLFAVITATSITVWQTKPAVVLAVVVRSDSSLALYGRNVDLLLRPDAAILVVRTDQGYLITYSIATDGESCVYKPHFPNHHHVQRRKQSLIGGQIGLRPDQFLWGPGEGSGVRDVSVRFRMVIKVDAGIESALALDDELVVATRKPAAVQCIRWTPDSTGSQTRTEIMSRMGWVEKKVSIVEMTHDRPMNLATWITNDGRAYAVQRQQARSDGDNSDDTESKRLFKGHCFHVPQSPGGHAVKAVINARFSLIAVGCADGTIQVYSVRDYAGNIALSHAQQMPVSVSATGAFTSLSYSPDGYCLFAGFEKGWAVWSMFGKLGSHSFGVDESIADGNGEQWLKGVTGASWIGGGSEMLLVGPPHEAVWSLEMAKSAVTGCYNEANVFRTVLQTPTAVMVYRGYDLPDLTSISAEPFLWHTAKVPPTYLLNQWPIRQTVISPDGRYVAVAGRRGLAHYSVNSGRWKTFVNEEMENEFQVRGGMCWYQHILVAAVESNRTYEIRLYSRETALDSSHVLYTHQIPAPVVLVTTSGDDSLLVYTYENLLYHFIFTPWADSVRLVQVGQIAFHGIVRSPARVRGLSWILPESQLVDGDPSQDVAVASVIFLVDGKLVLLTPSLNDEGQLKYDMRIIAQNVEYHASMRDQPLLNMSRPSKGTPLSHRPAALRDSLWVFDGLEVKAWTSMKEVLEAAPSDGGKDLPMPVSIPVDFYPLSILLEKGIILGVESDLVQRRDVTFSFFHFAIRTHLVLPDILRYYLRQNRTVDAATLSEQYQDLEYFSHGLEILLHRVLDEESETSPKPEDAVLPRVLSLLSSSGDYLDVVLQCTRKTEVSQWKTLFAYLPPPQELFEESLQRGSLKTAGGYLIILHTLEELESSTEQSVRVLSRAIQEGDWELCKELARFLAAMDETGEVLKEAMDMVNVVLRRDEEQIVSRLEIPPSRMRANGRNRRGSGDDDTESDVRSASDASSIASTLTLAAASQASRPLVTLLLQPHHPPPQPPHPHPRRPSVREASKNHDSPSIANRPPHSRHRSGRTSSSPRRWSWSLADEPGPPPPLLLPPRRASYDRAFPLHVVLLLGLFPSSPGKRRRVADAMMDDYVSESDSDYTSYWRDWFISARGNEYFCEIDEDYITDRFNLTGLNTEVQYYQYALDLVTDVFDLDCDDEMRETIEKSARHLYGLVHARYIVTTRGLTKMLDKYKKAEFGKCPRVNCHSHPLLPMGLSDIPNVKPVKLYCARCEDMYNPKSSRHASIDGAYFGTSFHNIIFQVYPALIPPKSAERYVPRVYGFKVHAAAALVRWQNARRDEMRRRLRRLEIETGFRDESGAEDDDDEDDVDDDVDVEFEGVDGGGGAGGVGGGGGRVVAAPPAEAQQL</sequence>
<feature type="compositionally biased region" description="Basic and acidic residues" evidence="6">
    <location>
        <begin position="1121"/>
        <end position="1130"/>
    </location>
</feature>
<dbReference type="InterPro" id="IPR016149">
    <property type="entry name" value="Casein_kin_II_reg-sub_N"/>
</dbReference>
<reference evidence="9" key="1">
    <citation type="submission" date="2015-05" db="EMBL/GenBank/DDBJ databases">
        <authorList>
            <person name="Wang D.B."/>
            <person name="Wang M."/>
        </authorList>
    </citation>
    <scope>NUCLEOTIDE SEQUENCE</scope>
    <source>
        <strain evidence="9">36-1</strain>
    </source>
</reference>
<dbReference type="PANTHER" id="PTHR22746">
    <property type="entry name" value="RAB6A-GEF COMPLEX PARTNER PROTEIN 1"/>
    <property type="match status" value="1"/>
</dbReference>
<feature type="compositionally biased region" description="Gly residues" evidence="6">
    <location>
        <begin position="1459"/>
        <end position="1474"/>
    </location>
</feature>
<feature type="domain" description="RIC1 C-terminal alpha solenoid region" evidence="7">
    <location>
        <begin position="863"/>
        <end position="1033"/>
    </location>
</feature>
<dbReference type="EMBL" id="LCWV01000018">
    <property type="protein sequence ID" value="PWI67528.1"/>
    <property type="molecule type" value="Genomic_DNA"/>
</dbReference>
<dbReference type="InterPro" id="IPR015943">
    <property type="entry name" value="WD40/YVTN_repeat-like_dom_sf"/>
</dbReference>
<evidence type="ECO:0000313" key="10">
    <source>
        <dbReference type="Proteomes" id="UP000245956"/>
    </source>
</evidence>
<comment type="function">
    <text evidence="4">Regulatory subunit of casein kinase II/CK2. As part of the kinase complex regulates the basal catalytic activity of the alpha subunit a constitutively active serine/threonine-protein kinase that phosphorylates a large number of substrates containing acidic residues C-terminal to the phosphorylated serine or threonine.</text>
</comment>
<accession>A0A2U3DZ42</accession>
<dbReference type="FunFam" id="2.20.25.20:FF:000001">
    <property type="entry name" value="Casein kinase II subunit beta"/>
    <property type="match status" value="1"/>
</dbReference>
<dbReference type="GO" id="GO:0006886">
    <property type="term" value="P:intracellular protein transport"/>
    <property type="evidence" value="ECO:0007669"/>
    <property type="project" value="InterPro"/>
</dbReference>
<dbReference type="FunFam" id="1.10.1820.10:FF:000003">
    <property type="entry name" value="Casein kinase II subunit beta"/>
    <property type="match status" value="1"/>
</dbReference>
<dbReference type="PROSITE" id="PS01101">
    <property type="entry name" value="CK2_BETA"/>
    <property type="match status" value="1"/>
</dbReference>
<dbReference type="SUPFAM" id="SSF50978">
    <property type="entry name" value="WD40 repeat-like"/>
    <property type="match status" value="1"/>
</dbReference>
<feature type="region of interest" description="Disordered" evidence="6">
    <location>
        <begin position="12"/>
        <end position="84"/>
    </location>
</feature>
<dbReference type="PRINTS" id="PR00472">
    <property type="entry name" value="CASNKINASEII"/>
</dbReference>
<comment type="similarity">
    <text evidence="2">Belongs to the casein kinase 2 subunit beta family.</text>
</comment>
<gene>
    <name evidence="9" type="ORF">PCL_02882</name>
    <name evidence="8" type="ORF">Purlil1_6903</name>
</gene>
<dbReference type="InterPro" id="IPR000704">
    <property type="entry name" value="Casein_kinase_II_reg-sub"/>
</dbReference>
<proteinExistence type="inferred from homology"/>
<dbReference type="InterPro" id="IPR009771">
    <property type="entry name" value="RIC1_C"/>
</dbReference>
<feature type="region of interest" description="Disordered" evidence="6">
    <location>
        <begin position="1102"/>
        <end position="1172"/>
    </location>
</feature>
<evidence type="ECO:0000259" key="7">
    <source>
        <dbReference type="Pfam" id="PF07064"/>
    </source>
</evidence>
<evidence type="ECO:0000313" key="8">
    <source>
        <dbReference type="EMBL" id="KAK4088692.1"/>
    </source>
</evidence>
<keyword evidence="11" id="KW-1185">Reference proteome</keyword>
<feature type="compositionally biased region" description="Acidic residues" evidence="6">
    <location>
        <begin position="1438"/>
        <end position="1458"/>
    </location>
</feature>
<reference evidence="9 10" key="2">
    <citation type="journal article" date="2016" name="Front. Microbiol.">
        <title>Genome and transcriptome sequences reveal the specific parasitism of the nematophagous Purpureocillium lilacinum 36-1.</title>
        <authorList>
            <person name="Xie J."/>
            <person name="Li S."/>
            <person name="Mo C."/>
            <person name="Xiao X."/>
            <person name="Peng D."/>
            <person name="Wang G."/>
            <person name="Xiao Y."/>
        </authorList>
    </citation>
    <scope>NUCLEOTIDE SEQUENCE [LARGE SCALE GENOMIC DNA]</scope>
    <source>
        <strain evidence="9 10">36-1</strain>
    </source>
</reference>
<protein>
    <recommendedName>
        <fullName evidence="7">RIC1 C-terminal alpha solenoid region domain-containing protein</fullName>
    </recommendedName>
</protein>
<comment type="caution">
    <text evidence="9">The sequence shown here is derived from an EMBL/GenBank/DDBJ whole genome shotgun (WGS) entry which is preliminary data.</text>
</comment>
<reference evidence="8" key="3">
    <citation type="submission" date="2023-11" db="EMBL/GenBank/DDBJ databases">
        <authorList>
            <person name="Beijen E."/>
            <person name="Ohm R.A."/>
        </authorList>
    </citation>
    <scope>NUCLEOTIDE SEQUENCE</scope>
    <source>
        <strain evidence="8">CBS 150709</strain>
    </source>
</reference>
<dbReference type="Pfam" id="PF25440">
    <property type="entry name" value="Beta-prop_RIC1_2nd"/>
    <property type="match status" value="1"/>
</dbReference>
<dbReference type="Pfam" id="PF01214">
    <property type="entry name" value="CK_II_beta"/>
    <property type="match status" value="1"/>
</dbReference>
<dbReference type="PANTHER" id="PTHR22746:SF10">
    <property type="entry name" value="GUANINE NUCLEOTIDE EXCHANGE FACTOR SUBUNIT RIC1"/>
    <property type="match status" value="1"/>
</dbReference>
<evidence type="ECO:0000256" key="4">
    <source>
        <dbReference type="ARBA" id="ARBA00045899"/>
    </source>
</evidence>
<dbReference type="SUPFAM" id="SSF57798">
    <property type="entry name" value="Casein kinase II beta subunit"/>
    <property type="match status" value="1"/>
</dbReference>
<comment type="subunit">
    <text evidence="5">Tetramer composed of two alpha chains, one beta chain and one beta' chain.</text>
</comment>
<dbReference type="GO" id="GO:0034066">
    <property type="term" value="C:Ric1-Rgp1 guanyl-nucleotide exchange factor complex"/>
    <property type="evidence" value="ECO:0007669"/>
    <property type="project" value="InterPro"/>
</dbReference>
<dbReference type="Gene3D" id="2.130.10.10">
    <property type="entry name" value="YVTN repeat-like/Quinoprotein amine dehydrogenase"/>
    <property type="match status" value="1"/>
</dbReference>
<dbReference type="GO" id="GO:0005956">
    <property type="term" value="C:protein kinase CK2 complex"/>
    <property type="evidence" value="ECO:0007669"/>
    <property type="project" value="InterPro"/>
</dbReference>
<name>A0A2U3DZ42_PURLI</name>
<evidence type="ECO:0000256" key="2">
    <source>
        <dbReference type="ARBA" id="ARBA00006941"/>
    </source>
</evidence>
<dbReference type="GO" id="GO:0019887">
    <property type="term" value="F:protein kinase regulator activity"/>
    <property type="evidence" value="ECO:0007669"/>
    <property type="project" value="InterPro"/>
</dbReference>
<comment type="subcellular location">
    <subcellularLocation>
        <location evidence="1">Membrane</location>
    </subcellularLocation>
</comment>
<dbReference type="EMBL" id="JAWRVI010000023">
    <property type="protein sequence ID" value="KAK4088692.1"/>
    <property type="molecule type" value="Genomic_DNA"/>
</dbReference>
<evidence type="ECO:0000256" key="6">
    <source>
        <dbReference type="SAM" id="MobiDB-lite"/>
    </source>
</evidence>
<dbReference type="GO" id="GO:0000139">
    <property type="term" value="C:Golgi membrane"/>
    <property type="evidence" value="ECO:0007669"/>
    <property type="project" value="TreeGrafter"/>
</dbReference>
<dbReference type="Proteomes" id="UP000245956">
    <property type="component" value="Unassembled WGS sequence"/>
</dbReference>
<reference evidence="8 11" key="4">
    <citation type="journal article" date="2024" name="Microbiol. Resour. Announc.">
        <title>Genome annotations for the ascomycete fungi Trichoderma harzianum, Trichoderma aggressivum, and Purpureocillium lilacinum.</title>
        <authorList>
            <person name="Beijen E.P.W."/>
            <person name="Ohm R.A."/>
        </authorList>
    </citation>
    <scope>NUCLEOTIDE SEQUENCE [LARGE SCALE GENOMIC DNA]</scope>
    <source>
        <strain evidence="8 11">CBS 150709</strain>
    </source>
</reference>
<dbReference type="Gene3D" id="2.20.25.20">
    <property type="match status" value="1"/>
</dbReference>
<dbReference type="Proteomes" id="UP001287286">
    <property type="component" value="Unassembled WGS sequence"/>
</dbReference>
<feature type="compositionally biased region" description="Low complexity" evidence="6">
    <location>
        <begin position="1147"/>
        <end position="1158"/>
    </location>
</feature>
<dbReference type="SMART" id="SM01085">
    <property type="entry name" value="CK_II_beta"/>
    <property type="match status" value="1"/>
</dbReference>
<dbReference type="InterPro" id="IPR036322">
    <property type="entry name" value="WD40_repeat_dom_sf"/>
</dbReference>
<evidence type="ECO:0000313" key="11">
    <source>
        <dbReference type="Proteomes" id="UP001287286"/>
    </source>
</evidence>
<dbReference type="Gene3D" id="1.10.1820.10">
    <property type="entry name" value="protein kinase ck2 holoenzyme, chain C, domain 1"/>
    <property type="match status" value="1"/>
</dbReference>
<dbReference type="InterPro" id="IPR035991">
    <property type="entry name" value="Casein_kinase_II_beta-like"/>
</dbReference>
<evidence type="ECO:0000256" key="1">
    <source>
        <dbReference type="ARBA" id="ARBA00004370"/>
    </source>
</evidence>
<evidence type="ECO:0000256" key="5">
    <source>
        <dbReference type="ARBA" id="ARBA00062110"/>
    </source>
</evidence>
<organism evidence="9 10">
    <name type="scientific">Purpureocillium lilacinum</name>
    <name type="common">Paecilomyces lilacinus</name>
    <dbReference type="NCBI Taxonomy" id="33203"/>
    <lineage>
        <taxon>Eukaryota</taxon>
        <taxon>Fungi</taxon>
        <taxon>Dikarya</taxon>
        <taxon>Ascomycota</taxon>
        <taxon>Pezizomycotina</taxon>
        <taxon>Sordariomycetes</taxon>
        <taxon>Hypocreomycetidae</taxon>
        <taxon>Hypocreales</taxon>
        <taxon>Ophiocordycipitaceae</taxon>
        <taxon>Purpureocillium</taxon>
    </lineage>
</organism>
<dbReference type="Pfam" id="PF07064">
    <property type="entry name" value="RIC1"/>
    <property type="match status" value="1"/>
</dbReference>
<dbReference type="SUPFAM" id="SSF101908">
    <property type="entry name" value="Putative isomerase YbhE"/>
    <property type="match status" value="1"/>
</dbReference>
<dbReference type="GO" id="GO:0005829">
    <property type="term" value="C:cytosol"/>
    <property type="evidence" value="ECO:0007669"/>
    <property type="project" value="TreeGrafter"/>
</dbReference>
<keyword evidence="3" id="KW-0472">Membrane</keyword>